<dbReference type="EMBL" id="BK016143">
    <property type="protein sequence ID" value="DAF98222.1"/>
    <property type="molecule type" value="Genomic_DNA"/>
</dbReference>
<reference evidence="1" key="1">
    <citation type="journal article" date="2021" name="Proc. Natl. Acad. Sci. U.S.A.">
        <title>A Catalog of Tens of Thousands of Viruses from Human Metagenomes Reveals Hidden Associations with Chronic Diseases.</title>
        <authorList>
            <person name="Tisza M.J."/>
            <person name="Buck C.B."/>
        </authorList>
    </citation>
    <scope>NUCLEOTIDE SEQUENCE</scope>
    <source>
        <strain evidence="1">CtP6q2</strain>
    </source>
</reference>
<sequence length="49" mass="5421">MVMKKGDKVREIGDTLTGTIVYIANGYADVKYPNMKGVCSLPVQFLEKV</sequence>
<name>A0A8S5UV18_9CAUD</name>
<proteinExistence type="predicted"/>
<protein>
    <submittedName>
        <fullName evidence="1">Uncharacterized protein</fullName>
    </submittedName>
</protein>
<accession>A0A8S5UV18</accession>
<organism evidence="1">
    <name type="scientific">Myoviridae sp. ctP6q2</name>
    <dbReference type="NCBI Taxonomy" id="2825096"/>
    <lineage>
        <taxon>Viruses</taxon>
        <taxon>Duplodnaviria</taxon>
        <taxon>Heunggongvirae</taxon>
        <taxon>Uroviricota</taxon>
        <taxon>Caudoviricetes</taxon>
    </lineage>
</organism>
<evidence type="ECO:0000313" key="1">
    <source>
        <dbReference type="EMBL" id="DAF98222.1"/>
    </source>
</evidence>